<dbReference type="EMBL" id="MU032345">
    <property type="protein sequence ID" value="KAF3768328.1"/>
    <property type="molecule type" value="Genomic_DNA"/>
</dbReference>
<organism evidence="1 2">
    <name type="scientific">Cryphonectria parasitica (strain ATCC 38755 / EP155)</name>
    <dbReference type="NCBI Taxonomy" id="660469"/>
    <lineage>
        <taxon>Eukaryota</taxon>
        <taxon>Fungi</taxon>
        <taxon>Dikarya</taxon>
        <taxon>Ascomycota</taxon>
        <taxon>Pezizomycotina</taxon>
        <taxon>Sordariomycetes</taxon>
        <taxon>Sordariomycetidae</taxon>
        <taxon>Diaporthales</taxon>
        <taxon>Cryphonectriaceae</taxon>
        <taxon>Cryphonectria-Endothia species complex</taxon>
        <taxon>Cryphonectria</taxon>
    </lineage>
</organism>
<evidence type="ECO:0000313" key="2">
    <source>
        <dbReference type="Proteomes" id="UP000803844"/>
    </source>
</evidence>
<reference evidence="1" key="1">
    <citation type="journal article" date="2020" name="Phytopathology">
        <title>Genome sequence of the chestnut blight fungus Cryphonectria parasitica EP155: A fundamental resource for an archetypical invasive plant pathogen.</title>
        <authorList>
            <person name="Crouch J.A."/>
            <person name="Dawe A."/>
            <person name="Aerts A."/>
            <person name="Barry K."/>
            <person name="Churchill A.C.L."/>
            <person name="Grimwood J."/>
            <person name="Hillman B."/>
            <person name="Milgroom M.G."/>
            <person name="Pangilinan J."/>
            <person name="Smith M."/>
            <person name="Salamov A."/>
            <person name="Schmutz J."/>
            <person name="Yadav J."/>
            <person name="Grigoriev I.V."/>
            <person name="Nuss D."/>
        </authorList>
    </citation>
    <scope>NUCLEOTIDE SEQUENCE</scope>
    <source>
        <strain evidence="1">EP155</strain>
    </source>
</reference>
<accession>A0A9P4Y7U0</accession>
<dbReference type="OrthoDB" id="4769838at2759"/>
<dbReference type="GeneID" id="63833750"/>
<feature type="non-terminal residue" evidence="1">
    <location>
        <position position="1"/>
    </location>
</feature>
<protein>
    <submittedName>
        <fullName evidence="1">Uncharacterized protein</fullName>
    </submittedName>
</protein>
<gene>
    <name evidence="1" type="ORF">M406DRAFT_249571</name>
</gene>
<dbReference type="Proteomes" id="UP000803844">
    <property type="component" value="Unassembled WGS sequence"/>
</dbReference>
<name>A0A9P4Y7U0_CRYP1</name>
<sequence>YKPSLYNHLKYQNNSNTHTQSIKNIFDFFASFKKALKKIFSNSNKEYIIA</sequence>
<comment type="caution">
    <text evidence="1">The sequence shown here is derived from an EMBL/GenBank/DDBJ whole genome shotgun (WGS) entry which is preliminary data.</text>
</comment>
<proteinExistence type="predicted"/>
<dbReference type="RefSeq" id="XP_040779289.1">
    <property type="nucleotide sequence ID" value="XM_040916621.1"/>
</dbReference>
<dbReference type="AlphaFoldDB" id="A0A9P4Y7U0"/>
<evidence type="ECO:0000313" key="1">
    <source>
        <dbReference type="EMBL" id="KAF3768328.1"/>
    </source>
</evidence>
<keyword evidence="2" id="KW-1185">Reference proteome</keyword>